<dbReference type="Proteomes" id="UP000053989">
    <property type="component" value="Unassembled WGS sequence"/>
</dbReference>
<sequence>MSSARKALPSSGNSNLCEVCGIKAKYVDGWGVTHSYCGRTCAARSSTADVTKKSPPCKIRGCNNAEDPNLRGFCSDDHAKCVISSSRCTLVGYSPCVTAWE</sequence>
<keyword evidence="2" id="KW-1185">Reference proteome</keyword>
<evidence type="ECO:0000313" key="2">
    <source>
        <dbReference type="Proteomes" id="UP000053989"/>
    </source>
</evidence>
<dbReference type="InParanoid" id="A0A0C2ZI18"/>
<organism evidence="1 2">
    <name type="scientific">Scleroderma citrinum Foug A</name>
    <dbReference type="NCBI Taxonomy" id="1036808"/>
    <lineage>
        <taxon>Eukaryota</taxon>
        <taxon>Fungi</taxon>
        <taxon>Dikarya</taxon>
        <taxon>Basidiomycota</taxon>
        <taxon>Agaricomycotina</taxon>
        <taxon>Agaricomycetes</taxon>
        <taxon>Agaricomycetidae</taxon>
        <taxon>Boletales</taxon>
        <taxon>Sclerodermatineae</taxon>
        <taxon>Sclerodermataceae</taxon>
        <taxon>Scleroderma</taxon>
    </lineage>
</organism>
<dbReference type="EMBL" id="KN822054">
    <property type="protein sequence ID" value="KIM61278.1"/>
    <property type="molecule type" value="Genomic_DNA"/>
</dbReference>
<name>A0A0C2ZI18_9AGAM</name>
<gene>
    <name evidence="1" type="ORF">SCLCIDRAFT_914121</name>
</gene>
<dbReference type="AlphaFoldDB" id="A0A0C2ZI18"/>
<proteinExistence type="predicted"/>
<evidence type="ECO:0000313" key="1">
    <source>
        <dbReference type="EMBL" id="KIM61278.1"/>
    </source>
</evidence>
<accession>A0A0C2ZI18</accession>
<protein>
    <submittedName>
        <fullName evidence="1">Uncharacterized protein</fullName>
    </submittedName>
</protein>
<reference evidence="2" key="2">
    <citation type="submission" date="2015-01" db="EMBL/GenBank/DDBJ databases">
        <title>Evolutionary Origins and Diversification of the Mycorrhizal Mutualists.</title>
        <authorList>
            <consortium name="DOE Joint Genome Institute"/>
            <consortium name="Mycorrhizal Genomics Consortium"/>
            <person name="Kohler A."/>
            <person name="Kuo A."/>
            <person name="Nagy L.G."/>
            <person name="Floudas D."/>
            <person name="Copeland A."/>
            <person name="Barry K.W."/>
            <person name="Cichocki N."/>
            <person name="Veneault-Fourrey C."/>
            <person name="LaButti K."/>
            <person name="Lindquist E.A."/>
            <person name="Lipzen A."/>
            <person name="Lundell T."/>
            <person name="Morin E."/>
            <person name="Murat C."/>
            <person name="Riley R."/>
            <person name="Ohm R."/>
            <person name="Sun H."/>
            <person name="Tunlid A."/>
            <person name="Henrissat B."/>
            <person name="Grigoriev I.V."/>
            <person name="Hibbett D.S."/>
            <person name="Martin F."/>
        </authorList>
    </citation>
    <scope>NUCLEOTIDE SEQUENCE [LARGE SCALE GENOMIC DNA]</scope>
    <source>
        <strain evidence="2">Foug A</strain>
    </source>
</reference>
<reference evidence="1 2" key="1">
    <citation type="submission" date="2014-04" db="EMBL/GenBank/DDBJ databases">
        <authorList>
            <consortium name="DOE Joint Genome Institute"/>
            <person name="Kuo A."/>
            <person name="Kohler A."/>
            <person name="Nagy L.G."/>
            <person name="Floudas D."/>
            <person name="Copeland A."/>
            <person name="Barry K.W."/>
            <person name="Cichocki N."/>
            <person name="Veneault-Fourrey C."/>
            <person name="LaButti K."/>
            <person name="Lindquist E.A."/>
            <person name="Lipzen A."/>
            <person name="Lundell T."/>
            <person name="Morin E."/>
            <person name="Murat C."/>
            <person name="Sun H."/>
            <person name="Tunlid A."/>
            <person name="Henrissat B."/>
            <person name="Grigoriev I.V."/>
            <person name="Hibbett D.S."/>
            <person name="Martin F."/>
            <person name="Nordberg H.P."/>
            <person name="Cantor M.N."/>
            <person name="Hua S.X."/>
        </authorList>
    </citation>
    <scope>NUCLEOTIDE SEQUENCE [LARGE SCALE GENOMIC DNA]</scope>
    <source>
        <strain evidence="1 2">Foug A</strain>
    </source>
</reference>
<dbReference type="HOGENOM" id="CLU_2293354_0_0_1"/>